<dbReference type="PANTHER" id="PTHR11669:SF8">
    <property type="entry name" value="DNA POLYMERASE III SUBUNIT DELTA"/>
    <property type="match status" value="1"/>
</dbReference>
<gene>
    <name evidence="1" type="ORF">HNR42_002310</name>
</gene>
<keyword evidence="1" id="KW-0548">Nucleotidyltransferase</keyword>
<sequence>MTDFGIIGHAGVRATLAQQGAHALMLVGPSRVGRRPLARWLAARVNCAQPQAPCGSCPSCLAAAAGTHGDVWEVGPRLTTTTGKAARRALIPISVVSEKHDSGSEYERHIVEWLMVAPHARRKVVVIDGAEHLNEAAANALLKTVEEPPHGALFVFLTEELGRVMPTIASRATRVAVPPVADAELEAALLRLEGRADPELLAFAQGRPGVLFEREAVREALGGARTFLEAVRGSMLEALDAAEGLEKRFDPQWHPEALAWTLRDAAPQVRLAADAALQEAWSALEQYVSPALVFQVLALRLRAALGCSG</sequence>
<dbReference type="AlphaFoldDB" id="A0A841I4R3"/>
<dbReference type="PANTHER" id="PTHR11669">
    <property type="entry name" value="REPLICATION FACTOR C / DNA POLYMERASE III GAMMA-TAU SUBUNIT"/>
    <property type="match status" value="1"/>
</dbReference>
<accession>A0A841I4R3</accession>
<dbReference type="RefSeq" id="WP_343058374.1">
    <property type="nucleotide sequence ID" value="NZ_JACHHG010000008.1"/>
</dbReference>
<name>A0A841I4R3_9DEIO</name>
<dbReference type="Gene3D" id="3.40.50.300">
    <property type="entry name" value="P-loop containing nucleotide triphosphate hydrolases"/>
    <property type="match status" value="1"/>
</dbReference>
<reference evidence="1 2" key="1">
    <citation type="submission" date="2020-08" db="EMBL/GenBank/DDBJ databases">
        <title>Genomic Encyclopedia of Type Strains, Phase IV (KMG-IV): sequencing the most valuable type-strain genomes for metagenomic binning, comparative biology and taxonomic classification.</title>
        <authorList>
            <person name="Goeker M."/>
        </authorList>
    </citation>
    <scope>NUCLEOTIDE SEQUENCE [LARGE SCALE GENOMIC DNA]</scope>
    <source>
        <strain evidence="1 2">DSM 21458</strain>
    </source>
</reference>
<dbReference type="GO" id="GO:0006261">
    <property type="term" value="P:DNA-templated DNA replication"/>
    <property type="evidence" value="ECO:0007669"/>
    <property type="project" value="TreeGrafter"/>
</dbReference>
<dbReference type="InterPro" id="IPR027417">
    <property type="entry name" value="P-loop_NTPase"/>
</dbReference>
<dbReference type="Proteomes" id="UP000569951">
    <property type="component" value="Unassembled WGS sequence"/>
</dbReference>
<protein>
    <submittedName>
        <fullName evidence="1">DNA polymerase-3 subunit delta</fullName>
        <ecNumber evidence="1">2.7.7.7</ecNumber>
    </submittedName>
</protein>
<evidence type="ECO:0000313" key="2">
    <source>
        <dbReference type="Proteomes" id="UP000569951"/>
    </source>
</evidence>
<comment type="caution">
    <text evidence="1">The sequence shown here is derived from an EMBL/GenBank/DDBJ whole genome shotgun (WGS) entry which is preliminary data.</text>
</comment>
<keyword evidence="2" id="KW-1185">Reference proteome</keyword>
<dbReference type="SUPFAM" id="SSF52540">
    <property type="entry name" value="P-loop containing nucleoside triphosphate hydrolases"/>
    <property type="match status" value="1"/>
</dbReference>
<proteinExistence type="predicted"/>
<dbReference type="GO" id="GO:0003887">
    <property type="term" value="F:DNA-directed DNA polymerase activity"/>
    <property type="evidence" value="ECO:0007669"/>
    <property type="project" value="UniProtKB-EC"/>
</dbReference>
<dbReference type="InterPro" id="IPR050238">
    <property type="entry name" value="DNA_Rep/Repair_Clamp_Loader"/>
</dbReference>
<organism evidence="1 2">
    <name type="scientific">Deinobacterium chartae</name>
    <dbReference type="NCBI Taxonomy" id="521158"/>
    <lineage>
        <taxon>Bacteria</taxon>
        <taxon>Thermotogati</taxon>
        <taxon>Deinococcota</taxon>
        <taxon>Deinococci</taxon>
        <taxon>Deinococcales</taxon>
        <taxon>Deinococcaceae</taxon>
        <taxon>Deinobacterium</taxon>
    </lineage>
</organism>
<dbReference type="EMBL" id="JACHHG010000008">
    <property type="protein sequence ID" value="MBB6098875.1"/>
    <property type="molecule type" value="Genomic_DNA"/>
</dbReference>
<evidence type="ECO:0000313" key="1">
    <source>
        <dbReference type="EMBL" id="MBB6098875.1"/>
    </source>
</evidence>
<dbReference type="EC" id="2.7.7.7" evidence="1"/>
<keyword evidence="1" id="KW-0808">Transferase</keyword>
<dbReference type="Pfam" id="PF13177">
    <property type="entry name" value="DNA_pol3_delta2"/>
    <property type="match status" value="1"/>
</dbReference>